<dbReference type="KEGG" id="ddi:DDB_G0276045"/>
<comment type="caution">
    <text evidence="3">The sequence shown here is derived from an EMBL/GenBank/DDBJ whole genome shotgun (WGS) entry which is preliminary data.</text>
</comment>
<accession>Q551Y9</accession>
<dbReference type="SMR" id="Q75JN0"/>
<dbReference type="Proteomes" id="UP000002195">
    <property type="component" value="Unassembled WGS sequence"/>
</dbReference>
<dbReference type="AlphaFoldDB" id="Q75JN0"/>
<keyword evidence="4" id="KW-1185">Reference proteome</keyword>
<evidence type="ECO:0000256" key="2">
    <source>
        <dbReference type="SAM" id="MobiDB-lite"/>
    </source>
</evidence>
<name>Q75JN0_DICDI</name>
<dbReference type="GeneID" id="8620389"/>
<dbReference type="EMBL" id="AAFI02000014">
    <property type="protein sequence ID" value="EAL69322.1"/>
    <property type="molecule type" value="Genomic_DNA"/>
</dbReference>
<gene>
    <name evidence="3" type="ORF">DDB_G0276045</name>
</gene>
<protein>
    <submittedName>
        <fullName evidence="3">Uncharacterized protein</fullName>
    </submittedName>
</protein>
<dbReference type="VEuPathDB" id="AmoebaDB:DDB_G0276045"/>
<keyword evidence="1" id="KW-0175">Coiled coil</keyword>
<dbReference type="HOGENOM" id="CLU_931993_0_0_1"/>
<reference evidence="3 4" key="1">
    <citation type="journal article" date="2005" name="Nature">
        <title>The genome of the social amoeba Dictyostelium discoideum.</title>
        <authorList>
            <consortium name="The Dictyostelium discoideum Sequencing Consortium"/>
            <person name="Eichinger L."/>
            <person name="Pachebat J.A."/>
            <person name="Glockner G."/>
            <person name="Rajandream M.A."/>
            <person name="Sucgang R."/>
            <person name="Berriman M."/>
            <person name="Song J."/>
            <person name="Olsen R."/>
            <person name="Szafranski K."/>
            <person name="Xu Q."/>
            <person name="Tunggal B."/>
            <person name="Kummerfeld S."/>
            <person name="Madera M."/>
            <person name="Konfortov B.A."/>
            <person name="Rivero F."/>
            <person name="Bankier A.T."/>
            <person name="Lehmann R."/>
            <person name="Hamlin N."/>
            <person name="Davies R."/>
            <person name="Gaudet P."/>
            <person name="Fey P."/>
            <person name="Pilcher K."/>
            <person name="Chen G."/>
            <person name="Saunders D."/>
            <person name="Sodergren E."/>
            <person name="Davis P."/>
            <person name="Kerhornou A."/>
            <person name="Nie X."/>
            <person name="Hall N."/>
            <person name="Anjard C."/>
            <person name="Hemphill L."/>
            <person name="Bason N."/>
            <person name="Farbrother P."/>
            <person name="Desany B."/>
            <person name="Just E."/>
            <person name="Morio T."/>
            <person name="Rost R."/>
            <person name="Churcher C."/>
            <person name="Cooper J."/>
            <person name="Haydock S."/>
            <person name="van Driessche N."/>
            <person name="Cronin A."/>
            <person name="Goodhead I."/>
            <person name="Muzny D."/>
            <person name="Mourier T."/>
            <person name="Pain A."/>
            <person name="Lu M."/>
            <person name="Harper D."/>
            <person name="Lindsay R."/>
            <person name="Hauser H."/>
            <person name="James K."/>
            <person name="Quiles M."/>
            <person name="Madan Babu M."/>
            <person name="Saito T."/>
            <person name="Buchrieser C."/>
            <person name="Wardroper A."/>
            <person name="Felder M."/>
            <person name="Thangavelu M."/>
            <person name="Johnson D."/>
            <person name="Knights A."/>
            <person name="Loulseged H."/>
            <person name="Mungall K."/>
            <person name="Oliver K."/>
            <person name="Price C."/>
            <person name="Quail M.A."/>
            <person name="Urushihara H."/>
            <person name="Hernandez J."/>
            <person name="Rabbinowitsch E."/>
            <person name="Steffen D."/>
            <person name="Sanders M."/>
            <person name="Ma J."/>
            <person name="Kohara Y."/>
            <person name="Sharp S."/>
            <person name="Simmonds M."/>
            <person name="Spiegler S."/>
            <person name="Tivey A."/>
            <person name="Sugano S."/>
            <person name="White B."/>
            <person name="Walker D."/>
            <person name="Woodward J."/>
            <person name="Winckler T."/>
            <person name="Tanaka Y."/>
            <person name="Shaulsky G."/>
            <person name="Schleicher M."/>
            <person name="Weinstock G."/>
            <person name="Rosenthal A."/>
            <person name="Cox E.C."/>
            <person name="Chisholm R.L."/>
            <person name="Gibbs R."/>
            <person name="Loomis W.F."/>
            <person name="Platzer M."/>
            <person name="Kay R.R."/>
            <person name="Williams J."/>
            <person name="Dear P.H."/>
            <person name="Noegel A.A."/>
            <person name="Barrell B."/>
            <person name="Kuspa A."/>
        </authorList>
    </citation>
    <scope>NUCLEOTIDE SEQUENCE [LARGE SCALE GENOMIC DNA]</scope>
    <source>
        <strain evidence="3 4">AX4</strain>
    </source>
</reference>
<dbReference type="RefSeq" id="XP_643339.1">
    <property type="nucleotide sequence ID" value="XM_638247.1"/>
</dbReference>
<proteinExistence type="predicted"/>
<feature type="coiled-coil region" evidence="1">
    <location>
        <begin position="54"/>
        <end position="134"/>
    </location>
</feature>
<dbReference type="PaxDb" id="44689-DDB0169449"/>
<feature type="region of interest" description="Disordered" evidence="2">
    <location>
        <begin position="271"/>
        <end position="299"/>
    </location>
</feature>
<evidence type="ECO:0000256" key="1">
    <source>
        <dbReference type="SAM" id="Coils"/>
    </source>
</evidence>
<accession>Q75JN0</accession>
<sequence length="299" mass="34669">MAQEINDLKKTISERDTRILELLIINRQLTQVNEPLKKDIDGLKERDKKQDDTINLLKQEISDLNTKIGQMEEEALVQLKLINRSYNGLKKANELLQTKATDLEEIIKNLNKEMQSKDTIINRLETDVAELKKKEAQRQSSAVYVYMADLCNYYLNNKLYPDVLKVFEYGTSGYTNFLQKLKNDGEQPISFLSYFRREYAEDPNIAVQAAPHGVNLGFMLDLINHRNTFTHSYVPYSVTSLLKLSIEGYNHLESKNHQDVLGQMFELYQNFTPSPPPQNKHDAPPDKTNNPFKHFLNKK</sequence>
<dbReference type="PhylomeDB" id="Q75JN0"/>
<dbReference type="OMA" id="SYFRREY"/>
<evidence type="ECO:0000313" key="3">
    <source>
        <dbReference type="EMBL" id="EAL69322.1"/>
    </source>
</evidence>
<dbReference type="Gene3D" id="1.10.287.1490">
    <property type="match status" value="1"/>
</dbReference>
<organism evidence="3 4">
    <name type="scientific">Dictyostelium discoideum</name>
    <name type="common">Social amoeba</name>
    <dbReference type="NCBI Taxonomy" id="44689"/>
    <lineage>
        <taxon>Eukaryota</taxon>
        <taxon>Amoebozoa</taxon>
        <taxon>Evosea</taxon>
        <taxon>Eumycetozoa</taxon>
        <taxon>Dictyostelia</taxon>
        <taxon>Dictyosteliales</taxon>
        <taxon>Dictyosteliaceae</taxon>
        <taxon>Dictyostelium</taxon>
    </lineage>
</organism>
<dbReference type="InParanoid" id="Q75JN0"/>
<evidence type="ECO:0000313" key="4">
    <source>
        <dbReference type="Proteomes" id="UP000002195"/>
    </source>
</evidence>
<dbReference type="dictyBase" id="DDB_G0276045"/>